<dbReference type="RefSeq" id="WP_344413529.1">
    <property type="nucleotide sequence ID" value="NZ_BAAAQK010000004.1"/>
</dbReference>
<dbReference type="InterPro" id="IPR050471">
    <property type="entry name" value="AB_hydrolase"/>
</dbReference>
<evidence type="ECO:0000313" key="3">
    <source>
        <dbReference type="Proteomes" id="UP001500449"/>
    </source>
</evidence>
<accession>A0ABN2MSN6</accession>
<dbReference type="InterPro" id="IPR029058">
    <property type="entry name" value="AB_hydrolase_fold"/>
</dbReference>
<dbReference type="Proteomes" id="UP001500449">
    <property type="component" value="Unassembled WGS sequence"/>
</dbReference>
<dbReference type="Gene3D" id="3.40.50.1820">
    <property type="entry name" value="alpha/beta hydrolase"/>
    <property type="match status" value="1"/>
</dbReference>
<dbReference type="SUPFAM" id="SSF53474">
    <property type="entry name" value="alpha/beta-Hydrolases"/>
    <property type="match status" value="1"/>
</dbReference>
<name>A0ABN2MSN6_9PSEU</name>
<evidence type="ECO:0000313" key="2">
    <source>
        <dbReference type="EMBL" id="GAA1836224.1"/>
    </source>
</evidence>
<dbReference type="Pfam" id="PF12146">
    <property type="entry name" value="Hydrolase_4"/>
    <property type="match status" value="1"/>
</dbReference>
<organism evidence="2 3">
    <name type="scientific">Pseudonocardia ailaonensis</name>
    <dbReference type="NCBI Taxonomy" id="367279"/>
    <lineage>
        <taxon>Bacteria</taxon>
        <taxon>Bacillati</taxon>
        <taxon>Actinomycetota</taxon>
        <taxon>Actinomycetes</taxon>
        <taxon>Pseudonocardiales</taxon>
        <taxon>Pseudonocardiaceae</taxon>
        <taxon>Pseudonocardia</taxon>
    </lineage>
</organism>
<gene>
    <name evidence="2" type="primary">pcaD_1</name>
    <name evidence="2" type="ORF">GCM10009836_13300</name>
</gene>
<protein>
    <submittedName>
        <fullName evidence="2">3-oxoadipate enol-lactonase</fullName>
    </submittedName>
</protein>
<proteinExistence type="predicted"/>
<dbReference type="InterPro" id="IPR022742">
    <property type="entry name" value="Hydrolase_4"/>
</dbReference>
<comment type="caution">
    <text evidence="2">The sequence shown here is derived from an EMBL/GenBank/DDBJ whole genome shotgun (WGS) entry which is preliminary data.</text>
</comment>
<dbReference type="PANTHER" id="PTHR43433:SF5">
    <property type="entry name" value="AB HYDROLASE-1 DOMAIN-CONTAINING PROTEIN"/>
    <property type="match status" value="1"/>
</dbReference>
<dbReference type="InterPro" id="IPR000073">
    <property type="entry name" value="AB_hydrolase_1"/>
</dbReference>
<dbReference type="PRINTS" id="PR00111">
    <property type="entry name" value="ABHYDROLASE"/>
</dbReference>
<feature type="domain" description="Serine aminopeptidase S33" evidence="1">
    <location>
        <begin position="86"/>
        <end position="241"/>
    </location>
</feature>
<sequence>MTTGERLNDGLSVFTVGSGPPLVSIPGLGEGTDLSVRVPRTDLVSARAIATSTGRTVHVIARPLDPPPGMSISELAGTYAGAIRERFGGPVDVFGASAGGVTGLQLALDHPDVVRKLVVAVAAARLGDDGRRLLREGVALDGRRWRAAWSGSGAMTRGPVRAVAFTAMALAGSRPRAAGELAMVEGGQTWDVTARLGEITAPTLVVGGTRDALFPKELIEATARGIPGARLVLLPGRGHLTTLFDRRGSRAIAAFLATP</sequence>
<evidence type="ECO:0000259" key="1">
    <source>
        <dbReference type="Pfam" id="PF12146"/>
    </source>
</evidence>
<dbReference type="EMBL" id="BAAAQK010000004">
    <property type="protein sequence ID" value="GAA1836224.1"/>
    <property type="molecule type" value="Genomic_DNA"/>
</dbReference>
<keyword evidence="3" id="KW-1185">Reference proteome</keyword>
<dbReference type="PANTHER" id="PTHR43433">
    <property type="entry name" value="HYDROLASE, ALPHA/BETA FOLD FAMILY PROTEIN"/>
    <property type="match status" value="1"/>
</dbReference>
<reference evidence="2 3" key="1">
    <citation type="journal article" date="2019" name="Int. J. Syst. Evol. Microbiol.">
        <title>The Global Catalogue of Microorganisms (GCM) 10K type strain sequencing project: providing services to taxonomists for standard genome sequencing and annotation.</title>
        <authorList>
            <consortium name="The Broad Institute Genomics Platform"/>
            <consortium name="The Broad Institute Genome Sequencing Center for Infectious Disease"/>
            <person name="Wu L."/>
            <person name="Ma J."/>
        </authorList>
    </citation>
    <scope>NUCLEOTIDE SEQUENCE [LARGE SCALE GENOMIC DNA]</scope>
    <source>
        <strain evidence="2 3">JCM 16009</strain>
    </source>
</reference>